<name>A0A1Z3LW71_BREDI</name>
<organism evidence="2 3">
    <name type="scientific">Brevundimonas diminuta</name>
    <name type="common">Pseudomonas diminuta</name>
    <dbReference type="NCBI Taxonomy" id="293"/>
    <lineage>
        <taxon>Bacteria</taxon>
        <taxon>Pseudomonadati</taxon>
        <taxon>Pseudomonadota</taxon>
        <taxon>Alphaproteobacteria</taxon>
        <taxon>Caulobacterales</taxon>
        <taxon>Caulobacteraceae</taxon>
        <taxon>Brevundimonas</taxon>
    </lineage>
</organism>
<dbReference type="CDD" id="cd14788">
    <property type="entry name" value="GumN"/>
    <property type="match status" value="1"/>
</dbReference>
<reference evidence="2 3" key="2">
    <citation type="submission" date="2017-06" db="EMBL/GenBank/DDBJ databases">
        <authorList>
            <person name="Kim H.J."/>
            <person name="Triplett B.A."/>
        </authorList>
    </citation>
    <scope>NUCLEOTIDE SEQUENCE [LARGE SCALE GENOMIC DNA]</scope>
    <source>
        <strain evidence="2 3">BZC3</strain>
    </source>
</reference>
<evidence type="ECO:0008006" key="4">
    <source>
        <dbReference type="Google" id="ProtNLM"/>
    </source>
</evidence>
<dbReference type="InterPro" id="IPR002816">
    <property type="entry name" value="TraB/PrgY/GumN_fam"/>
</dbReference>
<dbReference type="Pfam" id="PF01963">
    <property type="entry name" value="TraB_PrgY_gumN"/>
    <property type="match status" value="1"/>
</dbReference>
<sequence>MRSKGAMVLAAAMILVSGTPTWAQDEAATTLEDIVVVARRSGAPTWEIRNGESVVIIVGALSAVPRDIVWRPEALEAAVLQADSIVMSQTATMSLGDYMRMRRARARLPDGATTADYLEADQLTRLEALGARYRQNYADRGLVAVARDLLDERLAYERGAGRGVLTTVRSMARKAKKSTVHVGDLDARHVDEAVAVPDDNQIACLSAAIRATEAGKDGMAQRGASWARQDVRAVMASPLEQAVDHCAMFADSDLRRNGRTQWSEALADALTAARTTLMVMPISVAAEAGGLLDQAAARGLEVSGPEWRVSSAHEGG</sequence>
<evidence type="ECO:0000256" key="1">
    <source>
        <dbReference type="SAM" id="SignalP"/>
    </source>
</evidence>
<protein>
    <recommendedName>
        <fullName evidence="4">TraB family</fullName>
    </recommendedName>
</protein>
<feature type="signal peptide" evidence="1">
    <location>
        <begin position="1"/>
        <end position="23"/>
    </location>
</feature>
<feature type="chain" id="PRO_5012689892" description="TraB family" evidence="1">
    <location>
        <begin position="24"/>
        <end position="316"/>
    </location>
</feature>
<dbReference type="STRING" id="293.GCA_000988015_01994"/>
<proteinExistence type="predicted"/>
<dbReference type="Proteomes" id="UP000197024">
    <property type="component" value="Chromosome"/>
</dbReference>
<accession>A0A1Z3LW71</accession>
<gene>
    <name evidence="2" type="ORF">CD943_05340</name>
</gene>
<dbReference type="AlphaFoldDB" id="A0A1Z3LW71"/>
<dbReference type="EMBL" id="CP021995">
    <property type="protein sequence ID" value="ASD26365.1"/>
    <property type="molecule type" value="Genomic_DNA"/>
</dbReference>
<reference evidence="2 3" key="1">
    <citation type="submission" date="2017-06" db="EMBL/GenBank/DDBJ databases">
        <title>Biodegradation of gentamicin by bacterial consortia AMQD4 in synthetic medium and raw gentamicin sewage.</title>
        <authorList>
            <person name="Chang H."/>
            <person name="Feng Y."/>
            <person name="Li Z."/>
            <person name="Xue J."/>
            <person name="Cheng D."/>
        </authorList>
    </citation>
    <scope>NUCLEOTIDE SEQUENCE [LARGE SCALE GENOMIC DNA]</scope>
    <source>
        <strain evidence="2 3">BZC3</strain>
    </source>
</reference>
<evidence type="ECO:0000313" key="2">
    <source>
        <dbReference type="EMBL" id="ASD26365.1"/>
    </source>
</evidence>
<keyword evidence="1" id="KW-0732">Signal</keyword>
<dbReference type="RefSeq" id="WP_088410366.1">
    <property type="nucleotide sequence ID" value="NZ_CP021995.1"/>
</dbReference>
<evidence type="ECO:0000313" key="3">
    <source>
        <dbReference type="Proteomes" id="UP000197024"/>
    </source>
</evidence>